<evidence type="ECO:0000256" key="2">
    <source>
        <dbReference type="ARBA" id="ARBA00004613"/>
    </source>
</evidence>
<evidence type="ECO:0000259" key="8">
    <source>
        <dbReference type="Pfam" id="PF18634"/>
    </source>
</evidence>
<organism evidence="10 11">
    <name type="scientific">Plasmopara halstedii</name>
    <name type="common">Downy mildew of sunflower</name>
    <dbReference type="NCBI Taxonomy" id="4781"/>
    <lineage>
        <taxon>Eukaryota</taxon>
        <taxon>Sar</taxon>
        <taxon>Stramenopiles</taxon>
        <taxon>Oomycota</taxon>
        <taxon>Peronosporomycetes</taxon>
        <taxon>Peronosporales</taxon>
        <taxon>Peronosporaceae</taxon>
        <taxon>Plasmopara</taxon>
    </lineage>
</organism>
<comment type="subcellular location">
    <subcellularLocation>
        <location evidence="1">Host cell</location>
    </subcellularLocation>
    <subcellularLocation>
        <location evidence="2">Secreted</location>
    </subcellularLocation>
</comment>
<evidence type="ECO:0000313" key="11">
    <source>
        <dbReference type="Proteomes" id="UP000054928"/>
    </source>
</evidence>
<dbReference type="GeneID" id="36407995"/>
<dbReference type="STRING" id="4781.A0A0P1AMS0"/>
<feature type="signal peptide" evidence="7">
    <location>
        <begin position="1"/>
        <end position="18"/>
    </location>
</feature>
<dbReference type="InterPro" id="IPR040786">
    <property type="entry name" value="RXLR_WY"/>
</dbReference>
<dbReference type="Pfam" id="PF22748">
    <property type="entry name" value="PexRD54_WY"/>
    <property type="match status" value="1"/>
</dbReference>
<dbReference type="InterPro" id="IPR054463">
    <property type="entry name" value="PexRD54_WY"/>
</dbReference>
<keyword evidence="11" id="KW-1185">Reference proteome</keyword>
<dbReference type="EMBL" id="CCYD01000645">
    <property type="protein sequence ID" value="CEG42686.1"/>
    <property type="molecule type" value="Genomic_DNA"/>
</dbReference>
<accession>A0A0P1AMS0</accession>
<evidence type="ECO:0000256" key="1">
    <source>
        <dbReference type="ARBA" id="ARBA00004340"/>
    </source>
</evidence>
<dbReference type="GO" id="GO:0043657">
    <property type="term" value="C:host cell"/>
    <property type="evidence" value="ECO:0007669"/>
    <property type="project" value="UniProtKB-SubCell"/>
</dbReference>
<keyword evidence="5 7" id="KW-0732">Signal</keyword>
<dbReference type="Proteomes" id="UP000054928">
    <property type="component" value="Unassembled WGS sequence"/>
</dbReference>
<dbReference type="AlphaFoldDB" id="A0A0P1AMS0"/>
<name>A0A0P1AMS0_PLAHL</name>
<evidence type="ECO:0000313" key="10">
    <source>
        <dbReference type="EMBL" id="CEG42686.1"/>
    </source>
</evidence>
<dbReference type="GO" id="GO:0005576">
    <property type="term" value="C:extracellular region"/>
    <property type="evidence" value="ECO:0007669"/>
    <property type="project" value="UniProtKB-SubCell"/>
</dbReference>
<evidence type="ECO:0000256" key="3">
    <source>
        <dbReference type="ARBA" id="ARBA00010400"/>
    </source>
</evidence>
<proteinExistence type="inferred from homology"/>
<dbReference type="OMA" id="NEERWIG"/>
<keyword evidence="4" id="KW-0964">Secreted</keyword>
<reference evidence="11" key="1">
    <citation type="submission" date="2014-09" db="EMBL/GenBank/DDBJ databases">
        <authorList>
            <person name="Sharma Rahul"/>
            <person name="Thines Marco"/>
        </authorList>
    </citation>
    <scope>NUCLEOTIDE SEQUENCE [LARGE SCALE GENOMIC DNA]</scope>
</reference>
<dbReference type="Pfam" id="PF18634">
    <property type="entry name" value="RXLR_WY"/>
    <property type="match status" value="1"/>
</dbReference>
<evidence type="ECO:0000256" key="5">
    <source>
        <dbReference type="ARBA" id="ARBA00022729"/>
    </source>
</evidence>
<evidence type="ECO:0000256" key="4">
    <source>
        <dbReference type="ARBA" id="ARBA00022525"/>
    </source>
</evidence>
<comment type="similarity">
    <text evidence="3">Belongs to the RxLR effector family.</text>
</comment>
<evidence type="ECO:0000256" key="7">
    <source>
        <dbReference type="SAM" id="SignalP"/>
    </source>
</evidence>
<protein>
    <submittedName>
        <fullName evidence="10">Uncharacterized protein</fullName>
    </submittedName>
</protein>
<keyword evidence="6" id="KW-0843">Virulence</keyword>
<feature type="domain" description="RXLR phytopathogen effector protein WY-domain" evidence="8">
    <location>
        <begin position="265"/>
        <end position="301"/>
    </location>
</feature>
<dbReference type="OrthoDB" id="126955at2759"/>
<feature type="chain" id="PRO_5006058781" evidence="7">
    <location>
        <begin position="19"/>
        <end position="483"/>
    </location>
</feature>
<dbReference type="RefSeq" id="XP_024579055.1">
    <property type="nucleotide sequence ID" value="XM_024728594.1"/>
</dbReference>
<sequence>MQMHHTLLLFLHIAPTIALIPNLTQDNDHHNNTIYSLPSNGVISTKSLYQSRVYTTVAFKKSISANNTSAIDTSHTTDNENEERWIGDALLHSLRDMIYKLALKLNVSPRFMYYLMGVGFTHLHFRNVRSNVMSWLHYVKGHSLRNPSTKESLYHSESKLYGLLRKANPDNNLAAFFRLLRKSPQHLELGHKMEKFMASRTSTGASMRQAWLRAGDSPHDLFFYLHLENEVELIDNQIITEWLLYCNMHRDMVKREFIQDEVFHDQVINLLKTTKSNQDLERVFQSLYKIEGMEDYADEMAGAVRRLKETQTWLKARKHPNDAYHSLNLHIEPLSDNIKFIQWLRYVNMYMTLPDTSPFTVLSALDIVLREGDGDYKLAALFQLIQEIPNLRELAQKMQFQLFKRWAVNDTISPLALCKMSEICATKIPKLGKYNVEVSSVAAYIKVYIKFRRQEDLLNEVMPMLDKDDVYGAAYLLAKEKLD</sequence>
<evidence type="ECO:0000259" key="9">
    <source>
        <dbReference type="Pfam" id="PF22748"/>
    </source>
</evidence>
<evidence type="ECO:0000256" key="6">
    <source>
        <dbReference type="ARBA" id="ARBA00023026"/>
    </source>
</evidence>
<feature type="domain" description="RxLR effector PexRD54 WY" evidence="9">
    <location>
        <begin position="311"/>
        <end position="347"/>
    </location>
</feature>